<keyword evidence="2" id="KW-1185">Reference proteome</keyword>
<dbReference type="AlphaFoldDB" id="A0A179F575"/>
<proteinExistence type="predicted"/>
<evidence type="ECO:0000313" key="2">
    <source>
        <dbReference type="Proteomes" id="UP000078397"/>
    </source>
</evidence>
<name>A0A179F575_METCM</name>
<evidence type="ECO:0000313" key="1">
    <source>
        <dbReference type="EMBL" id="OAQ60577.1"/>
    </source>
</evidence>
<reference evidence="1 2" key="1">
    <citation type="journal article" date="2016" name="PLoS Pathog.">
        <title>Biosynthesis of antibiotic leucinostatins in bio-control fungus Purpureocillium lilacinum and their inhibition on phytophthora revealed by genome mining.</title>
        <authorList>
            <person name="Wang G."/>
            <person name="Liu Z."/>
            <person name="Lin R."/>
            <person name="Li E."/>
            <person name="Mao Z."/>
            <person name="Ling J."/>
            <person name="Yang Y."/>
            <person name="Yin W.B."/>
            <person name="Xie B."/>
        </authorList>
    </citation>
    <scope>NUCLEOTIDE SEQUENCE [LARGE SCALE GENOMIC DNA]</scope>
    <source>
        <strain evidence="1">170</strain>
    </source>
</reference>
<dbReference type="KEGG" id="pchm:VFPPC_16743"/>
<dbReference type="Proteomes" id="UP000078397">
    <property type="component" value="Unassembled WGS sequence"/>
</dbReference>
<gene>
    <name evidence="1" type="ORF">VFPPC_16743</name>
</gene>
<organism evidence="1 2">
    <name type="scientific">Pochonia chlamydosporia 170</name>
    <dbReference type="NCBI Taxonomy" id="1380566"/>
    <lineage>
        <taxon>Eukaryota</taxon>
        <taxon>Fungi</taxon>
        <taxon>Dikarya</taxon>
        <taxon>Ascomycota</taxon>
        <taxon>Pezizomycotina</taxon>
        <taxon>Sordariomycetes</taxon>
        <taxon>Hypocreomycetidae</taxon>
        <taxon>Hypocreales</taxon>
        <taxon>Clavicipitaceae</taxon>
        <taxon>Pochonia</taxon>
    </lineage>
</organism>
<accession>A0A179F575</accession>
<dbReference type="GeneID" id="28858490"/>
<sequence length="132" mass="14742">MGKMTSYLLKSQHSTAICLFLRPSRTFYNFAMPALVGNRNPSSTAKIQTLYTFSKYSIVQCTVFLQCEPLPVHSPRKTAHSPSCTGAQKPHAPLTYRHQILTYIILVKNTVSIPLDSIGVRQGPDGMLVFIR</sequence>
<dbReference type="RefSeq" id="XP_018138455.1">
    <property type="nucleotide sequence ID" value="XM_018294496.1"/>
</dbReference>
<protein>
    <submittedName>
        <fullName evidence="1">Uncharacterized protein</fullName>
    </submittedName>
</protein>
<dbReference type="EMBL" id="LSBJ02000008">
    <property type="protein sequence ID" value="OAQ60577.1"/>
    <property type="molecule type" value="Genomic_DNA"/>
</dbReference>
<comment type="caution">
    <text evidence="1">The sequence shown here is derived from an EMBL/GenBank/DDBJ whole genome shotgun (WGS) entry which is preliminary data.</text>
</comment>